<gene>
    <name evidence="1" type="ORF">RPERSI_LOCUS20803</name>
</gene>
<sequence length="112" mass="12850">FEEIDDNYKAFNHCMDDIILKLSNVETMVDANEAMRSIKSVKDLFCVTEAESPELASENDYFDYLYGIVSTATEWHFIIYTPDGVYATSNSEYQINLSKTAIKENPNMLQIN</sequence>
<evidence type="ECO:0000313" key="1">
    <source>
        <dbReference type="EMBL" id="CAG8799850.1"/>
    </source>
</evidence>
<name>A0ACA9RP74_9GLOM</name>
<accession>A0ACA9RP74</accession>
<feature type="non-terminal residue" evidence="1">
    <location>
        <position position="112"/>
    </location>
</feature>
<reference evidence="1" key="1">
    <citation type="submission" date="2021-06" db="EMBL/GenBank/DDBJ databases">
        <authorList>
            <person name="Kallberg Y."/>
            <person name="Tangrot J."/>
            <person name="Rosling A."/>
        </authorList>
    </citation>
    <scope>NUCLEOTIDE SEQUENCE</scope>
    <source>
        <strain evidence="1">MA461A</strain>
    </source>
</reference>
<evidence type="ECO:0000313" key="2">
    <source>
        <dbReference type="Proteomes" id="UP000789920"/>
    </source>
</evidence>
<organism evidence="1 2">
    <name type="scientific">Racocetra persica</name>
    <dbReference type="NCBI Taxonomy" id="160502"/>
    <lineage>
        <taxon>Eukaryota</taxon>
        <taxon>Fungi</taxon>
        <taxon>Fungi incertae sedis</taxon>
        <taxon>Mucoromycota</taxon>
        <taxon>Glomeromycotina</taxon>
        <taxon>Glomeromycetes</taxon>
        <taxon>Diversisporales</taxon>
        <taxon>Gigasporaceae</taxon>
        <taxon>Racocetra</taxon>
    </lineage>
</organism>
<keyword evidence="2" id="KW-1185">Reference proteome</keyword>
<protein>
    <submittedName>
        <fullName evidence="1">4081_t:CDS:1</fullName>
    </submittedName>
</protein>
<dbReference type="Proteomes" id="UP000789920">
    <property type="component" value="Unassembled WGS sequence"/>
</dbReference>
<dbReference type="EMBL" id="CAJVQC010059516">
    <property type="protein sequence ID" value="CAG8799850.1"/>
    <property type="molecule type" value="Genomic_DNA"/>
</dbReference>
<feature type="non-terminal residue" evidence="1">
    <location>
        <position position="1"/>
    </location>
</feature>
<proteinExistence type="predicted"/>
<comment type="caution">
    <text evidence="1">The sequence shown here is derived from an EMBL/GenBank/DDBJ whole genome shotgun (WGS) entry which is preliminary data.</text>
</comment>